<sequence length="95" mass="9724">MTDGIVRAVAATGGVITSAGIVLAAVFAVLGILPLITLTQLGIVVGVGILLDTFIVRTVAIPALFALIGRRIWWPGALWAPADDTADRELTGTSA</sequence>
<dbReference type="Pfam" id="PF03176">
    <property type="entry name" value="MMPL"/>
    <property type="match status" value="1"/>
</dbReference>
<reference evidence="9 10" key="1">
    <citation type="submission" date="2019-10" db="EMBL/GenBank/DDBJ databases">
        <title>Nocardia macrotermitis sp. nov. and Nocardia aurantia sp. nov., isolated from the gut of fungus growing-termite Macrotermes natalensis.</title>
        <authorList>
            <person name="Benndorf R."/>
            <person name="Schwitalla J."/>
            <person name="Martin K."/>
            <person name="De Beer W."/>
            <person name="Kaster A.-K."/>
            <person name="Vollmers J."/>
            <person name="Poulsen M."/>
            <person name="Beemelmanns C."/>
        </authorList>
    </citation>
    <scope>NUCLEOTIDE SEQUENCE [LARGE SCALE GENOMIC DNA]</scope>
    <source>
        <strain evidence="9 10">RB20</strain>
    </source>
</reference>
<keyword evidence="10" id="KW-1185">Reference proteome</keyword>
<evidence type="ECO:0000256" key="5">
    <source>
        <dbReference type="ARBA" id="ARBA00022989"/>
    </source>
</evidence>
<evidence type="ECO:0000259" key="8">
    <source>
        <dbReference type="Pfam" id="PF03176"/>
    </source>
</evidence>
<evidence type="ECO:0000256" key="3">
    <source>
        <dbReference type="ARBA" id="ARBA00022475"/>
    </source>
</evidence>
<dbReference type="InterPro" id="IPR050545">
    <property type="entry name" value="Mycobact_MmpL"/>
</dbReference>
<evidence type="ECO:0000256" key="2">
    <source>
        <dbReference type="ARBA" id="ARBA00010157"/>
    </source>
</evidence>
<dbReference type="SUPFAM" id="SSF82866">
    <property type="entry name" value="Multidrug efflux transporter AcrB transmembrane domain"/>
    <property type="match status" value="1"/>
</dbReference>
<dbReference type="GO" id="GO:0005886">
    <property type="term" value="C:plasma membrane"/>
    <property type="evidence" value="ECO:0007669"/>
    <property type="project" value="UniProtKB-SubCell"/>
</dbReference>
<dbReference type="EMBL" id="WEGK01000001">
    <property type="protein sequence ID" value="MQY17709.1"/>
    <property type="molecule type" value="Genomic_DNA"/>
</dbReference>
<accession>A0A7K0CW34</accession>
<dbReference type="Proteomes" id="UP000438448">
    <property type="component" value="Unassembled WGS sequence"/>
</dbReference>
<feature type="transmembrane region" description="Helical" evidence="7">
    <location>
        <begin position="42"/>
        <end position="68"/>
    </location>
</feature>
<gene>
    <name evidence="9" type="ORF">NRB20_07730</name>
</gene>
<proteinExistence type="inferred from homology"/>
<dbReference type="AlphaFoldDB" id="A0A7K0CW34"/>
<dbReference type="InterPro" id="IPR004869">
    <property type="entry name" value="MMPL_dom"/>
</dbReference>
<name>A0A7K0CW34_9NOCA</name>
<dbReference type="PANTHER" id="PTHR33406">
    <property type="entry name" value="MEMBRANE PROTEIN MJ1562-RELATED"/>
    <property type="match status" value="1"/>
</dbReference>
<comment type="subcellular location">
    <subcellularLocation>
        <location evidence="1">Cell membrane</location>
        <topology evidence="1">Multi-pass membrane protein</topology>
    </subcellularLocation>
</comment>
<evidence type="ECO:0000313" key="10">
    <source>
        <dbReference type="Proteomes" id="UP000438448"/>
    </source>
</evidence>
<keyword evidence="5 7" id="KW-1133">Transmembrane helix</keyword>
<feature type="domain" description="Membrane transport protein MMPL" evidence="8">
    <location>
        <begin position="3"/>
        <end position="75"/>
    </location>
</feature>
<organism evidence="9 10">
    <name type="scientific">Nocardia macrotermitis</name>
    <dbReference type="NCBI Taxonomy" id="2585198"/>
    <lineage>
        <taxon>Bacteria</taxon>
        <taxon>Bacillati</taxon>
        <taxon>Actinomycetota</taxon>
        <taxon>Actinomycetes</taxon>
        <taxon>Mycobacteriales</taxon>
        <taxon>Nocardiaceae</taxon>
        <taxon>Nocardia</taxon>
    </lineage>
</organism>
<evidence type="ECO:0000256" key="6">
    <source>
        <dbReference type="ARBA" id="ARBA00023136"/>
    </source>
</evidence>
<comment type="similarity">
    <text evidence="2">Belongs to the resistance-nodulation-cell division (RND) (TC 2.A.6) family. MmpL subfamily.</text>
</comment>
<feature type="transmembrane region" description="Helical" evidence="7">
    <location>
        <begin position="12"/>
        <end position="36"/>
    </location>
</feature>
<dbReference type="PANTHER" id="PTHR33406:SF6">
    <property type="entry name" value="MEMBRANE PROTEIN YDGH-RELATED"/>
    <property type="match status" value="1"/>
</dbReference>
<protein>
    <recommendedName>
        <fullName evidence="8">Membrane transport protein MMPL domain-containing protein</fullName>
    </recommendedName>
</protein>
<evidence type="ECO:0000256" key="4">
    <source>
        <dbReference type="ARBA" id="ARBA00022692"/>
    </source>
</evidence>
<keyword evidence="6 7" id="KW-0472">Membrane</keyword>
<evidence type="ECO:0000256" key="1">
    <source>
        <dbReference type="ARBA" id="ARBA00004651"/>
    </source>
</evidence>
<comment type="caution">
    <text evidence="9">The sequence shown here is derived from an EMBL/GenBank/DDBJ whole genome shotgun (WGS) entry which is preliminary data.</text>
</comment>
<keyword evidence="4 7" id="KW-0812">Transmembrane</keyword>
<dbReference type="Gene3D" id="1.20.1640.10">
    <property type="entry name" value="Multidrug efflux transporter AcrB transmembrane domain"/>
    <property type="match status" value="1"/>
</dbReference>
<evidence type="ECO:0000256" key="7">
    <source>
        <dbReference type="SAM" id="Phobius"/>
    </source>
</evidence>
<keyword evidence="3" id="KW-1003">Cell membrane</keyword>
<evidence type="ECO:0000313" key="9">
    <source>
        <dbReference type="EMBL" id="MQY17709.1"/>
    </source>
</evidence>